<gene>
    <name evidence="1" type="ORF">BJX66DRAFT_27275</name>
</gene>
<protein>
    <submittedName>
        <fullName evidence="1">Uncharacterized protein</fullName>
    </submittedName>
</protein>
<proteinExistence type="predicted"/>
<organism evidence="1 2">
    <name type="scientific">Aspergillus keveii</name>
    <dbReference type="NCBI Taxonomy" id="714993"/>
    <lineage>
        <taxon>Eukaryota</taxon>
        <taxon>Fungi</taxon>
        <taxon>Dikarya</taxon>
        <taxon>Ascomycota</taxon>
        <taxon>Pezizomycotina</taxon>
        <taxon>Eurotiomycetes</taxon>
        <taxon>Eurotiomycetidae</taxon>
        <taxon>Eurotiales</taxon>
        <taxon>Aspergillaceae</taxon>
        <taxon>Aspergillus</taxon>
        <taxon>Aspergillus subgen. Nidulantes</taxon>
    </lineage>
</organism>
<evidence type="ECO:0000313" key="1">
    <source>
        <dbReference type="EMBL" id="KAL2786686.1"/>
    </source>
</evidence>
<reference evidence="1 2" key="1">
    <citation type="submission" date="2024-07" db="EMBL/GenBank/DDBJ databases">
        <title>Section-level genome sequencing and comparative genomics of Aspergillus sections Usti and Cavernicolus.</title>
        <authorList>
            <consortium name="Lawrence Berkeley National Laboratory"/>
            <person name="Nybo J.L."/>
            <person name="Vesth T.C."/>
            <person name="Theobald S."/>
            <person name="Frisvad J.C."/>
            <person name="Larsen T.O."/>
            <person name="Kjaerboelling I."/>
            <person name="Rothschild-Mancinelli K."/>
            <person name="Lyhne E.K."/>
            <person name="Kogle M.E."/>
            <person name="Barry K."/>
            <person name="Clum A."/>
            <person name="Na H."/>
            <person name="Ledsgaard L."/>
            <person name="Lin J."/>
            <person name="Lipzen A."/>
            <person name="Kuo A."/>
            <person name="Riley R."/>
            <person name="Mondo S."/>
            <person name="Labutti K."/>
            <person name="Haridas S."/>
            <person name="Pangalinan J."/>
            <person name="Salamov A.A."/>
            <person name="Simmons B.A."/>
            <person name="Magnuson J.K."/>
            <person name="Chen J."/>
            <person name="Drula E."/>
            <person name="Henrissat B."/>
            <person name="Wiebenga A."/>
            <person name="Lubbers R.J."/>
            <person name="Gomes A.C."/>
            <person name="Makela M.R."/>
            <person name="Stajich J."/>
            <person name="Grigoriev I.V."/>
            <person name="Mortensen U.H."/>
            <person name="De Vries R.P."/>
            <person name="Baker S.E."/>
            <person name="Andersen M.R."/>
        </authorList>
    </citation>
    <scope>NUCLEOTIDE SEQUENCE [LARGE SCALE GENOMIC DNA]</scope>
    <source>
        <strain evidence="1 2">CBS 209.92</strain>
    </source>
</reference>
<name>A0ABR4FTW9_9EURO</name>
<dbReference type="Proteomes" id="UP001610563">
    <property type="component" value="Unassembled WGS sequence"/>
</dbReference>
<accession>A0ABR4FTW9</accession>
<keyword evidence="2" id="KW-1185">Reference proteome</keyword>
<evidence type="ECO:0000313" key="2">
    <source>
        <dbReference type="Proteomes" id="UP001610563"/>
    </source>
</evidence>
<comment type="caution">
    <text evidence="1">The sequence shown here is derived from an EMBL/GenBank/DDBJ whole genome shotgun (WGS) entry which is preliminary data.</text>
</comment>
<sequence>MLPAPGELAGPKTWLIARSATKPGELLRLGSILTDASNPASSLNLNTIIAIPTESKYDDADLVKLRIESELHKSNSVLVSAASTIPILSAAASLDGRWARDPRTTVNALNVRATSFIPSKEYMDEALADENVVEYVRGGLFAKSLFIIVGVATASRLSVVETQAGTSRLSASASATLPETGDLGIEASHRNQAGSTVTKEIAGDCDFAYRVREFEYSRIRRRVRDKGDMTKKTMFGLEEQATGSDDLADAVPQFEWFEDEDASVDETEGGLVVLEE</sequence>
<dbReference type="EMBL" id="JBFTWV010000112">
    <property type="protein sequence ID" value="KAL2786686.1"/>
    <property type="molecule type" value="Genomic_DNA"/>
</dbReference>